<evidence type="ECO:0000313" key="3">
    <source>
        <dbReference type="Proteomes" id="UP001501842"/>
    </source>
</evidence>
<dbReference type="SUPFAM" id="SSF50800">
    <property type="entry name" value="PK beta-barrel domain-like"/>
    <property type="match status" value="1"/>
</dbReference>
<organism evidence="2 3">
    <name type="scientific">Actinocorallia aurantiaca</name>
    <dbReference type="NCBI Taxonomy" id="46204"/>
    <lineage>
        <taxon>Bacteria</taxon>
        <taxon>Bacillati</taxon>
        <taxon>Actinomycetota</taxon>
        <taxon>Actinomycetes</taxon>
        <taxon>Streptosporangiales</taxon>
        <taxon>Thermomonosporaceae</taxon>
        <taxon>Actinocorallia</taxon>
    </lineage>
</organism>
<protein>
    <submittedName>
        <fullName evidence="2">MOSC domain-containing protein</fullName>
    </submittedName>
</protein>
<dbReference type="Proteomes" id="UP001501842">
    <property type="component" value="Unassembled WGS sequence"/>
</dbReference>
<feature type="domain" description="MOSC" evidence="1">
    <location>
        <begin position="24"/>
        <end position="167"/>
    </location>
</feature>
<keyword evidence="3" id="KW-1185">Reference proteome</keyword>
<comment type="caution">
    <text evidence="2">The sequence shown here is derived from an EMBL/GenBank/DDBJ whole genome shotgun (WGS) entry which is preliminary data.</text>
</comment>
<reference evidence="2 3" key="1">
    <citation type="journal article" date="2019" name="Int. J. Syst. Evol. Microbiol.">
        <title>The Global Catalogue of Microorganisms (GCM) 10K type strain sequencing project: providing services to taxonomists for standard genome sequencing and annotation.</title>
        <authorList>
            <consortium name="The Broad Institute Genomics Platform"/>
            <consortium name="The Broad Institute Genome Sequencing Center for Infectious Disease"/>
            <person name="Wu L."/>
            <person name="Ma J."/>
        </authorList>
    </citation>
    <scope>NUCLEOTIDE SEQUENCE [LARGE SCALE GENOMIC DNA]</scope>
    <source>
        <strain evidence="2 3">JCM 8201</strain>
    </source>
</reference>
<name>A0ABN3U563_9ACTN</name>
<dbReference type="Gene3D" id="2.40.33.20">
    <property type="entry name" value="PK beta-barrel domain-like"/>
    <property type="match status" value="1"/>
</dbReference>
<dbReference type="PROSITE" id="PS51340">
    <property type="entry name" value="MOSC"/>
    <property type="match status" value="1"/>
</dbReference>
<proteinExistence type="predicted"/>
<dbReference type="PANTHER" id="PTHR30212:SF2">
    <property type="entry name" value="PROTEIN YIIM"/>
    <property type="match status" value="1"/>
</dbReference>
<evidence type="ECO:0000313" key="2">
    <source>
        <dbReference type="EMBL" id="GAA2724383.1"/>
    </source>
</evidence>
<dbReference type="InterPro" id="IPR005302">
    <property type="entry name" value="MoCF_Sase_C"/>
</dbReference>
<evidence type="ECO:0000259" key="1">
    <source>
        <dbReference type="PROSITE" id="PS51340"/>
    </source>
</evidence>
<accession>A0ABN3U563</accession>
<sequence>MEPETLTVNGLFVGMPAPLGDGPRRVLSAIRKEPVAADVLELGETGLEGDRQADLSVHGGPDKAVYMYPAAHYAYWTSQGYDLEPGGVGENASVTGQDEWTVRIGDIWAWGEARVQVSQPRSPCHKFALRAGRKEAVAQMISSGLCGWYLRVLRPGRVPSGGVLRLLARDGAAPTVRELFTTSFARDYDPGLLLHMVSGPALADQWRAGVLTRLQRTGTD</sequence>
<dbReference type="PANTHER" id="PTHR30212">
    <property type="entry name" value="PROTEIN YIIM"/>
    <property type="match status" value="1"/>
</dbReference>
<dbReference type="EMBL" id="BAAATZ010000007">
    <property type="protein sequence ID" value="GAA2724383.1"/>
    <property type="molecule type" value="Genomic_DNA"/>
</dbReference>
<gene>
    <name evidence="2" type="ORF">GCM10010439_21900</name>
</gene>
<dbReference type="InterPro" id="IPR052353">
    <property type="entry name" value="Benzoxazolinone_Detox_Enz"/>
</dbReference>
<dbReference type="InterPro" id="IPR011037">
    <property type="entry name" value="Pyrv_Knase-like_insert_dom_sf"/>
</dbReference>
<dbReference type="Pfam" id="PF03473">
    <property type="entry name" value="MOSC"/>
    <property type="match status" value="1"/>
</dbReference>